<reference evidence="12 13" key="1">
    <citation type="submission" date="2016-10" db="EMBL/GenBank/DDBJ databases">
        <authorList>
            <person name="de Groot N.N."/>
        </authorList>
    </citation>
    <scope>NUCLEOTIDE SEQUENCE [LARGE SCALE GENOMIC DNA]</scope>
    <source>
        <strain evidence="12 13">DSM 26424</strain>
    </source>
</reference>
<keyword evidence="5 9" id="KW-0808">Transferase</keyword>
<dbReference type="InterPro" id="IPR000489">
    <property type="entry name" value="Pterin-binding_dom"/>
</dbReference>
<dbReference type="STRING" id="555512.SAMN04487993_10082"/>
<evidence type="ECO:0000256" key="7">
    <source>
        <dbReference type="ARBA" id="ARBA00022842"/>
    </source>
</evidence>
<dbReference type="PANTHER" id="PTHR20941:SF1">
    <property type="entry name" value="FOLIC ACID SYNTHESIS PROTEIN FOL1"/>
    <property type="match status" value="1"/>
</dbReference>
<dbReference type="SUPFAM" id="SSF51717">
    <property type="entry name" value="Dihydropteroate synthetase-like"/>
    <property type="match status" value="1"/>
</dbReference>
<proteinExistence type="inferred from homology"/>
<dbReference type="GO" id="GO:0005829">
    <property type="term" value="C:cytosol"/>
    <property type="evidence" value="ECO:0007669"/>
    <property type="project" value="TreeGrafter"/>
</dbReference>
<dbReference type="PROSITE" id="PS00793">
    <property type="entry name" value="DHPS_2"/>
    <property type="match status" value="1"/>
</dbReference>
<feature type="domain" description="Pterin-binding" evidence="11">
    <location>
        <begin position="72"/>
        <end position="323"/>
    </location>
</feature>
<evidence type="ECO:0000256" key="8">
    <source>
        <dbReference type="ARBA" id="ARBA00022909"/>
    </source>
</evidence>
<keyword evidence="6 9" id="KW-0479">Metal-binding</keyword>
<dbReference type="InterPro" id="IPR011005">
    <property type="entry name" value="Dihydropteroate_synth-like_sf"/>
</dbReference>
<dbReference type="Proteomes" id="UP000199093">
    <property type="component" value="Unassembled WGS sequence"/>
</dbReference>
<dbReference type="GO" id="GO:0046654">
    <property type="term" value="P:tetrahydrofolate biosynthetic process"/>
    <property type="evidence" value="ECO:0007669"/>
    <property type="project" value="UniProtKB-UniPathway"/>
</dbReference>
<protein>
    <recommendedName>
        <fullName evidence="4 9">Dihydropteroate synthase</fullName>
        <shortName evidence="9">DHPS</shortName>
        <ecNumber evidence="4 9">2.5.1.15</ecNumber>
    </recommendedName>
    <alternativeName>
        <fullName evidence="9">Dihydropteroate pyrophosphorylase</fullName>
    </alternativeName>
</protein>
<dbReference type="EMBL" id="FNEJ01000008">
    <property type="protein sequence ID" value="SDI66287.1"/>
    <property type="molecule type" value="Genomic_DNA"/>
</dbReference>
<dbReference type="PROSITE" id="PS00792">
    <property type="entry name" value="DHPS_1"/>
    <property type="match status" value="1"/>
</dbReference>
<evidence type="ECO:0000313" key="13">
    <source>
        <dbReference type="Proteomes" id="UP000199093"/>
    </source>
</evidence>
<dbReference type="Gene3D" id="3.20.20.20">
    <property type="entry name" value="Dihydropteroate synthase-like"/>
    <property type="match status" value="1"/>
</dbReference>
<dbReference type="Pfam" id="PF00809">
    <property type="entry name" value="Pterin_bind"/>
    <property type="match status" value="1"/>
</dbReference>
<dbReference type="InterPro" id="IPR006390">
    <property type="entry name" value="DHP_synth_dom"/>
</dbReference>
<accession>A0A1G8MEN5</accession>
<feature type="region of interest" description="Disordered" evidence="10">
    <location>
        <begin position="1"/>
        <end position="23"/>
    </location>
</feature>
<dbReference type="GO" id="GO:0046656">
    <property type="term" value="P:folic acid biosynthetic process"/>
    <property type="evidence" value="ECO:0007669"/>
    <property type="project" value="UniProtKB-KW"/>
</dbReference>
<dbReference type="EC" id="2.5.1.15" evidence="4 9"/>
<evidence type="ECO:0000256" key="5">
    <source>
        <dbReference type="ARBA" id="ARBA00022679"/>
    </source>
</evidence>
<keyword evidence="7 9" id="KW-0460">Magnesium</keyword>
<dbReference type="PROSITE" id="PS50972">
    <property type="entry name" value="PTERIN_BINDING"/>
    <property type="match status" value="1"/>
</dbReference>
<comment type="pathway">
    <text evidence="3 9">Cofactor biosynthesis; tetrahydrofolate biosynthesis; 7,8-dihydrofolate from 2-amino-4-hydroxy-6-hydroxymethyl-7,8-dihydropteridine diphosphate and 4-aminobenzoate: step 1/2.</text>
</comment>
<evidence type="ECO:0000256" key="6">
    <source>
        <dbReference type="ARBA" id="ARBA00022723"/>
    </source>
</evidence>
<evidence type="ECO:0000256" key="10">
    <source>
        <dbReference type="SAM" id="MobiDB-lite"/>
    </source>
</evidence>
<comment type="similarity">
    <text evidence="9">Belongs to the DHPS family.</text>
</comment>
<comment type="catalytic activity">
    <reaction evidence="1">
        <text>(7,8-dihydropterin-6-yl)methyl diphosphate + 4-aminobenzoate = 7,8-dihydropteroate + diphosphate</text>
        <dbReference type="Rhea" id="RHEA:19949"/>
        <dbReference type="ChEBI" id="CHEBI:17836"/>
        <dbReference type="ChEBI" id="CHEBI:17839"/>
        <dbReference type="ChEBI" id="CHEBI:33019"/>
        <dbReference type="ChEBI" id="CHEBI:72950"/>
        <dbReference type="EC" id="2.5.1.15"/>
    </reaction>
</comment>
<keyword evidence="13" id="KW-1185">Reference proteome</keyword>
<evidence type="ECO:0000259" key="11">
    <source>
        <dbReference type="PROSITE" id="PS50972"/>
    </source>
</evidence>
<evidence type="ECO:0000256" key="3">
    <source>
        <dbReference type="ARBA" id="ARBA00004763"/>
    </source>
</evidence>
<evidence type="ECO:0000256" key="9">
    <source>
        <dbReference type="RuleBase" id="RU361205"/>
    </source>
</evidence>
<evidence type="ECO:0000256" key="2">
    <source>
        <dbReference type="ARBA" id="ARBA00001946"/>
    </source>
</evidence>
<keyword evidence="8 9" id="KW-0289">Folate biosynthesis</keyword>
<comment type="function">
    <text evidence="9">Catalyzes the condensation of para-aminobenzoate (pABA) with 6-hydroxymethyl-7,8-dihydropterin diphosphate (DHPt-PP) to form 7,8-dihydropteroate (H2Pte), the immediate precursor of folate derivatives.</text>
</comment>
<gene>
    <name evidence="12" type="ORF">SAMN04487993_10082</name>
</gene>
<evidence type="ECO:0000313" key="12">
    <source>
        <dbReference type="EMBL" id="SDI66287.1"/>
    </source>
</evidence>
<dbReference type="AlphaFoldDB" id="A0A1G8MEN5"/>
<dbReference type="UniPathway" id="UPA00077">
    <property type="reaction ID" value="UER00156"/>
</dbReference>
<dbReference type="GO" id="GO:0004156">
    <property type="term" value="F:dihydropteroate synthase activity"/>
    <property type="evidence" value="ECO:0007669"/>
    <property type="project" value="UniProtKB-EC"/>
</dbReference>
<dbReference type="GO" id="GO:0046872">
    <property type="term" value="F:metal ion binding"/>
    <property type="evidence" value="ECO:0007669"/>
    <property type="project" value="UniProtKB-KW"/>
</dbReference>
<comment type="cofactor">
    <cofactor evidence="2 9">
        <name>Mg(2+)</name>
        <dbReference type="ChEBI" id="CHEBI:18420"/>
    </cofactor>
</comment>
<organism evidence="12 13">
    <name type="scientific">Salipiger marinus</name>
    <dbReference type="NCBI Taxonomy" id="555512"/>
    <lineage>
        <taxon>Bacteria</taxon>
        <taxon>Pseudomonadati</taxon>
        <taxon>Pseudomonadota</taxon>
        <taxon>Alphaproteobacteria</taxon>
        <taxon>Rhodobacterales</taxon>
        <taxon>Roseobacteraceae</taxon>
        <taxon>Salipiger</taxon>
    </lineage>
</organism>
<dbReference type="CDD" id="cd00739">
    <property type="entry name" value="DHPS"/>
    <property type="match status" value="1"/>
</dbReference>
<dbReference type="PANTHER" id="PTHR20941">
    <property type="entry name" value="FOLATE SYNTHESIS PROTEINS"/>
    <property type="match status" value="1"/>
</dbReference>
<name>A0A1G8MEN5_9RHOB</name>
<dbReference type="RefSeq" id="WP_089846608.1">
    <property type="nucleotide sequence ID" value="NZ_FNEJ01000008.1"/>
</dbReference>
<dbReference type="InterPro" id="IPR045031">
    <property type="entry name" value="DHP_synth-like"/>
</dbReference>
<dbReference type="NCBIfam" id="TIGR01496">
    <property type="entry name" value="DHPS"/>
    <property type="match status" value="1"/>
</dbReference>
<sequence>MTKRYRPLVRSDAPRPEDAQPLAAGPRWFTHCALHQPGQPPQRVPARDLPPEVLARLTAPRPALAGLSLDVPRIMGILNVTPDSFSDGGLDASATEAAARGRALLAAGADLLDIGAESTRPGAAEVPQAEELARLLPVLEALPGAPVSVDTRKAAVARAAARAGAALINDVSGLCFDPDMARSVAELGLPVCIMHSRGTPETMRELTGYEDVLLEVYEFLETQLAMLENLGLPRGQVLVDPGIGFAKTEAQNLALLRGLSIFHGLGCGLLVGVSRKGFVGRIGGAPRPADRAPGSLALALAAVAQGAQVIRVHDVAETRQALALWQAVEHEGEKP</sequence>
<dbReference type="OrthoDB" id="9811744at2"/>
<evidence type="ECO:0000256" key="4">
    <source>
        <dbReference type="ARBA" id="ARBA00012458"/>
    </source>
</evidence>
<evidence type="ECO:0000256" key="1">
    <source>
        <dbReference type="ARBA" id="ARBA00000012"/>
    </source>
</evidence>